<dbReference type="Proteomes" id="UP001054945">
    <property type="component" value="Unassembled WGS sequence"/>
</dbReference>
<gene>
    <name evidence="2" type="ORF">CEXT_784311</name>
</gene>
<comment type="caution">
    <text evidence="2">The sequence shown here is derived from an EMBL/GenBank/DDBJ whole genome shotgun (WGS) entry which is preliminary data.</text>
</comment>
<sequence>MPVFVFVLPFQMFRFETRRQKDMAIQYQQAAAWPEKCNFHWRLFGQIHGFAAKETVDGQLRQSKLHQKPVKRGHHGPSDRKKKKRDNASVNRVWKKKRLVKRF</sequence>
<feature type="compositionally biased region" description="Basic residues" evidence="1">
    <location>
        <begin position="63"/>
        <end position="85"/>
    </location>
</feature>
<organism evidence="2 3">
    <name type="scientific">Caerostris extrusa</name>
    <name type="common">Bark spider</name>
    <name type="synonym">Caerostris bankana</name>
    <dbReference type="NCBI Taxonomy" id="172846"/>
    <lineage>
        <taxon>Eukaryota</taxon>
        <taxon>Metazoa</taxon>
        <taxon>Ecdysozoa</taxon>
        <taxon>Arthropoda</taxon>
        <taxon>Chelicerata</taxon>
        <taxon>Arachnida</taxon>
        <taxon>Araneae</taxon>
        <taxon>Araneomorphae</taxon>
        <taxon>Entelegynae</taxon>
        <taxon>Araneoidea</taxon>
        <taxon>Araneidae</taxon>
        <taxon>Caerostris</taxon>
    </lineage>
</organism>
<evidence type="ECO:0000313" key="3">
    <source>
        <dbReference type="Proteomes" id="UP001054945"/>
    </source>
</evidence>
<reference evidence="2 3" key="1">
    <citation type="submission" date="2021-06" db="EMBL/GenBank/DDBJ databases">
        <title>Caerostris extrusa draft genome.</title>
        <authorList>
            <person name="Kono N."/>
            <person name="Arakawa K."/>
        </authorList>
    </citation>
    <scope>NUCLEOTIDE SEQUENCE [LARGE SCALE GENOMIC DNA]</scope>
</reference>
<keyword evidence="3" id="KW-1185">Reference proteome</keyword>
<evidence type="ECO:0000313" key="2">
    <source>
        <dbReference type="EMBL" id="GIY15237.1"/>
    </source>
</evidence>
<dbReference type="AlphaFoldDB" id="A0AAV4R4R2"/>
<accession>A0AAV4R4R2</accession>
<name>A0AAV4R4R2_CAEEX</name>
<proteinExistence type="predicted"/>
<evidence type="ECO:0000256" key="1">
    <source>
        <dbReference type="SAM" id="MobiDB-lite"/>
    </source>
</evidence>
<feature type="region of interest" description="Disordered" evidence="1">
    <location>
        <begin position="58"/>
        <end position="103"/>
    </location>
</feature>
<protein>
    <submittedName>
        <fullName evidence="2">Uncharacterized protein</fullName>
    </submittedName>
</protein>
<dbReference type="EMBL" id="BPLR01007218">
    <property type="protein sequence ID" value="GIY15237.1"/>
    <property type="molecule type" value="Genomic_DNA"/>
</dbReference>
<feature type="compositionally biased region" description="Basic residues" evidence="1">
    <location>
        <begin position="93"/>
        <end position="103"/>
    </location>
</feature>